<organism evidence="1">
    <name type="scientific">Actinoplanes campanulatus</name>
    <dbReference type="NCBI Taxonomy" id="113559"/>
    <lineage>
        <taxon>Bacteria</taxon>
        <taxon>Bacillati</taxon>
        <taxon>Actinomycetota</taxon>
        <taxon>Actinomycetes</taxon>
        <taxon>Micromonosporales</taxon>
        <taxon>Micromonosporaceae</taxon>
        <taxon>Actinoplanes</taxon>
    </lineage>
</organism>
<protein>
    <submittedName>
        <fullName evidence="1">Uncharacterized protein</fullName>
    </submittedName>
</protein>
<name>A0ABQ3WEY7_9ACTN</name>
<proteinExistence type="predicted"/>
<sequence length="71" mass="7606">MSSILSGRIDEIDAQIDGVHRMIEGASKDDPEVAAGLATTEPMTGIQRKIDQFAAAVEALDRQARSMGHQP</sequence>
<reference evidence="1" key="1">
    <citation type="submission" date="2021-01" db="EMBL/GenBank/DDBJ databases">
        <title>Whole genome shotgun sequence of Actinoplanes capillaceus NBRC 16408.</title>
        <authorList>
            <person name="Komaki H."/>
            <person name="Tamura T."/>
        </authorList>
    </citation>
    <scope>NUCLEOTIDE SEQUENCE [LARGE SCALE GENOMIC DNA]</scope>
    <source>
        <strain evidence="1">NBRC 16408</strain>
    </source>
</reference>
<evidence type="ECO:0000313" key="1">
    <source>
        <dbReference type="EMBL" id="GID44672.1"/>
    </source>
</evidence>
<gene>
    <name evidence="1" type="ORF">Aca07nite_19470</name>
</gene>
<dbReference type="EMBL" id="BOMF01000035">
    <property type="protein sequence ID" value="GID44672.1"/>
    <property type="molecule type" value="Genomic_DNA"/>
</dbReference>
<accession>A0ABQ3WEY7</accession>
<dbReference type="RefSeq" id="WP_204295275.1">
    <property type="nucleotide sequence ID" value="NZ_BAAAGQ010000007.1"/>
</dbReference>
<comment type="caution">
    <text evidence="1">The sequence shown here is derived from an EMBL/GenBank/DDBJ whole genome shotgun (WGS) entry which is preliminary data.</text>
</comment>